<dbReference type="AlphaFoldDB" id="Q4WBE9"/>
<gene>
    <name evidence="2" type="ORF">AFUA_8G02050</name>
</gene>
<protein>
    <recommendedName>
        <fullName evidence="4">Alpha-1,3-mannosyltransferase CMT1</fullName>
    </recommendedName>
</protein>
<keyword evidence="1" id="KW-0812">Transmembrane</keyword>
<keyword evidence="1" id="KW-1133">Transmembrane helix</keyword>
<evidence type="ECO:0000313" key="3">
    <source>
        <dbReference type="Proteomes" id="UP000002530"/>
    </source>
</evidence>
<dbReference type="Pfam" id="PF11735">
    <property type="entry name" value="CAP59_mtransfer"/>
    <property type="match status" value="1"/>
</dbReference>
<feature type="transmembrane region" description="Helical" evidence="1">
    <location>
        <begin position="177"/>
        <end position="197"/>
    </location>
</feature>
<dbReference type="RefSeq" id="XP_747001.1">
    <property type="nucleotide sequence ID" value="XM_741908.1"/>
</dbReference>
<dbReference type="STRING" id="330879.Q4WBE9"/>
<dbReference type="VEuPathDB" id="FungiDB:Afu8g02050"/>
<evidence type="ECO:0008006" key="4">
    <source>
        <dbReference type="Google" id="ProtNLM"/>
    </source>
</evidence>
<dbReference type="GeneID" id="3504374"/>
<keyword evidence="3" id="KW-1185">Reference proteome</keyword>
<proteinExistence type="predicted"/>
<dbReference type="PANTHER" id="PTHR34144:SF8">
    <property type="entry name" value="GLYCOSYLTRANSFERASE FAMILY 69 PROTEIN"/>
    <property type="match status" value="1"/>
</dbReference>
<dbReference type="HOGENOM" id="CLU_022271_0_0_1"/>
<comment type="caution">
    <text evidence="2">The sequence shown here is derived from an EMBL/GenBank/DDBJ whole genome shotgun (WGS) entry which is preliminary data.</text>
</comment>
<dbReference type="EMBL" id="AAHF01000014">
    <property type="protein sequence ID" value="EAL84963.1"/>
    <property type="molecule type" value="Genomic_DNA"/>
</dbReference>
<dbReference type="eggNOG" id="ENOG502RYQA">
    <property type="taxonomic scope" value="Eukaryota"/>
</dbReference>
<evidence type="ECO:0000256" key="1">
    <source>
        <dbReference type="SAM" id="Phobius"/>
    </source>
</evidence>
<dbReference type="KEGG" id="afm:AFUA_8G02050"/>
<name>Q4WBE9_ASPFU</name>
<dbReference type="InterPro" id="IPR021047">
    <property type="entry name" value="Mannosyltransferase_CMT1"/>
</dbReference>
<dbReference type="OMA" id="AGFPRFN"/>
<evidence type="ECO:0000313" key="2">
    <source>
        <dbReference type="EMBL" id="EAL84963.1"/>
    </source>
</evidence>
<accession>Q4WBE9</accession>
<dbReference type="Proteomes" id="UP000002530">
    <property type="component" value="Unassembled WGS sequence"/>
</dbReference>
<dbReference type="InParanoid" id="Q4WBE9"/>
<sequence>MNHSTARVLPFGRSRLHTIPDITRYTITDPLGPLALHLARKTHQLLQSLMSFKLALPNVSGCANPAAQNPSAYRTLSFDFDGVAHITDCLGCPAVARPPKRIPSKLRLNRSFSVQKLRGGRVQPPTMAWLRVEFRLLVSRLLPFPSSGYSVLPQSSRSGRAVSFAQSPRAACRCLTLLVRIGLVVLLCNIILTPIFWPSYTHLPPCYENLQTIASNSDTPGRGNTHNEKVFIAAILYDRTGELAGGPWGDALVQLIDLLGPDNVFLSLYENNSGPKGQQALEALAQRIQSNKSIVVDVDEHTAFDAFPRVTLPDGHKRIKRIDYLATLRNRALRPLDEPNHLTYDKLLYLNDVYFHPADALQLLFCTNAHPPRTAPAYRAACAVDFSNPFKFYDSYATRDLAGYGIGLPFFPWFTSAGHGRSREDVLAGRDAVRVRSCWGGMVAFDASYFQRANPVRFRADDEVFWDASECCLVHADVQDAPEDVDAIPATGVYMNPFVRVAYTTRTLAWLGTTRRFEGLYVRVHDLLNRAVGLPRENPRRTEVPGSKVKREVWVPEEGLQNGGSFRLVEVTAGNDGFCGRRGMEVVVEDRRPGQDGFEAVPLPSR</sequence>
<reference evidence="2 3" key="1">
    <citation type="journal article" date="2005" name="Nature">
        <title>Genomic sequence of the pathogenic and allergenic filamentous fungus Aspergillus fumigatus.</title>
        <authorList>
            <person name="Nierman W.C."/>
            <person name="Pain A."/>
            <person name="Anderson M.J."/>
            <person name="Wortman J.R."/>
            <person name="Kim H.S."/>
            <person name="Arroyo J."/>
            <person name="Berriman M."/>
            <person name="Abe K."/>
            <person name="Archer D.B."/>
            <person name="Bermejo C."/>
            <person name="Bennett J."/>
            <person name="Bowyer P."/>
            <person name="Chen D."/>
            <person name="Collins M."/>
            <person name="Coulsen R."/>
            <person name="Davies R."/>
            <person name="Dyer P.S."/>
            <person name="Farman M."/>
            <person name="Fedorova N."/>
            <person name="Fedorova N."/>
            <person name="Feldblyum T.V."/>
            <person name="Fischer R."/>
            <person name="Fosker N."/>
            <person name="Fraser A."/>
            <person name="Garcia J.L."/>
            <person name="Garcia M.J."/>
            <person name="Goble A."/>
            <person name="Goldman G.H."/>
            <person name="Gomi K."/>
            <person name="Griffith-Jones S."/>
            <person name="Gwilliam R."/>
            <person name="Haas B."/>
            <person name="Haas H."/>
            <person name="Harris D."/>
            <person name="Horiuchi H."/>
            <person name="Huang J."/>
            <person name="Humphray S."/>
            <person name="Jimenez J."/>
            <person name="Keller N."/>
            <person name="Khouri H."/>
            <person name="Kitamoto K."/>
            <person name="Kobayashi T."/>
            <person name="Konzack S."/>
            <person name="Kulkarni R."/>
            <person name="Kumagai T."/>
            <person name="Lafon A."/>
            <person name="Latge J.P."/>
            <person name="Li W."/>
            <person name="Lord A."/>
            <person name="Lu C."/>
            <person name="Majoros W.H."/>
            <person name="May G.S."/>
            <person name="Miller B.L."/>
            <person name="Mohamoud Y."/>
            <person name="Molina M."/>
            <person name="Monod M."/>
            <person name="Mouyna I."/>
            <person name="Mulligan S."/>
            <person name="Murphy L."/>
            <person name="O'Neil S."/>
            <person name="Paulsen I."/>
            <person name="Penalva M.A."/>
            <person name="Pertea M."/>
            <person name="Price C."/>
            <person name="Pritchard B.L."/>
            <person name="Quail M.A."/>
            <person name="Rabbinowitsch E."/>
            <person name="Rawlins N."/>
            <person name="Rajandream M.A."/>
            <person name="Reichard U."/>
            <person name="Renauld H."/>
            <person name="Robson G.D."/>
            <person name="Rodriguez de Cordoba S."/>
            <person name="Rodriguez-Pena J.M."/>
            <person name="Ronning C.M."/>
            <person name="Rutter S."/>
            <person name="Salzberg S.L."/>
            <person name="Sanchez M."/>
            <person name="Sanchez-Ferrero J.C."/>
            <person name="Saunders D."/>
            <person name="Seeger K."/>
            <person name="Squares R."/>
            <person name="Squares S."/>
            <person name="Takeuchi M."/>
            <person name="Tekaia F."/>
            <person name="Turner G."/>
            <person name="Vazquez de Aldana C.R."/>
            <person name="Weidman J."/>
            <person name="White O."/>
            <person name="Woodward J."/>
            <person name="Yu J.H."/>
            <person name="Fraser C."/>
            <person name="Galagan J.E."/>
            <person name="Asai K."/>
            <person name="Machida M."/>
            <person name="Hall N."/>
            <person name="Barrell B."/>
            <person name="Denning D.W."/>
        </authorList>
    </citation>
    <scope>NUCLEOTIDE SEQUENCE [LARGE SCALE GENOMIC DNA]</scope>
    <source>
        <strain evidence="2 3">Af293</strain>
    </source>
</reference>
<keyword evidence="1" id="KW-0472">Membrane</keyword>
<organism evidence="2 3">
    <name type="scientific">Aspergillus fumigatus (strain ATCC MYA-4609 / CBS 101355 / FGSC A1100 / Af293)</name>
    <name type="common">Neosartorya fumigata</name>
    <dbReference type="NCBI Taxonomy" id="330879"/>
    <lineage>
        <taxon>Eukaryota</taxon>
        <taxon>Fungi</taxon>
        <taxon>Dikarya</taxon>
        <taxon>Ascomycota</taxon>
        <taxon>Pezizomycotina</taxon>
        <taxon>Eurotiomycetes</taxon>
        <taxon>Eurotiomycetidae</taxon>
        <taxon>Eurotiales</taxon>
        <taxon>Aspergillaceae</taxon>
        <taxon>Aspergillus</taxon>
        <taxon>Aspergillus subgen. Fumigati</taxon>
    </lineage>
</organism>
<dbReference type="PANTHER" id="PTHR34144">
    <property type="entry name" value="CHROMOSOME 8, WHOLE GENOME SHOTGUN SEQUENCE"/>
    <property type="match status" value="1"/>
</dbReference>
<dbReference type="OrthoDB" id="262547at2759"/>